<feature type="domain" description="Fibronectin type-III" evidence="10">
    <location>
        <begin position="4057"/>
        <end position="4161"/>
    </location>
</feature>
<dbReference type="OrthoDB" id="10051617at2759"/>
<dbReference type="CDD" id="cd00063">
    <property type="entry name" value="FN3"/>
    <property type="match status" value="28"/>
</dbReference>
<feature type="domain" description="Fibronectin type-III" evidence="10">
    <location>
        <begin position="689"/>
        <end position="781"/>
    </location>
</feature>
<protein>
    <recommendedName>
        <fullName evidence="10">Fibronectin type-III domain-containing protein</fullName>
    </recommendedName>
</protein>
<feature type="domain" description="Fibronectin type-III" evidence="10">
    <location>
        <begin position="1207"/>
        <end position="1288"/>
    </location>
</feature>
<feature type="region of interest" description="Disordered" evidence="8">
    <location>
        <begin position="6064"/>
        <end position="6088"/>
    </location>
</feature>
<feature type="domain" description="Fibronectin type-III" evidence="10">
    <location>
        <begin position="1396"/>
        <end position="1486"/>
    </location>
</feature>
<dbReference type="InterPro" id="IPR018468">
    <property type="entry name" value="SFR1/Mei5"/>
</dbReference>
<dbReference type="Gene3D" id="2.60.40.10">
    <property type="entry name" value="Immunoglobulins"/>
    <property type="match status" value="30"/>
</dbReference>
<keyword evidence="3" id="KW-0677">Repeat</keyword>
<feature type="transmembrane region" description="Helical" evidence="9">
    <location>
        <begin position="2666"/>
        <end position="2686"/>
    </location>
</feature>
<evidence type="ECO:0000256" key="4">
    <source>
        <dbReference type="ARBA" id="ARBA00022763"/>
    </source>
</evidence>
<dbReference type="InterPro" id="IPR013783">
    <property type="entry name" value="Ig-like_fold"/>
</dbReference>
<feature type="transmembrane region" description="Helical" evidence="9">
    <location>
        <begin position="2561"/>
        <end position="2587"/>
    </location>
</feature>
<dbReference type="SMART" id="SM00060">
    <property type="entry name" value="FN3"/>
    <property type="match status" value="29"/>
</dbReference>
<dbReference type="Pfam" id="PF10376">
    <property type="entry name" value="Mei5"/>
    <property type="match status" value="1"/>
</dbReference>
<keyword evidence="7" id="KW-0175">Coiled coil</keyword>
<dbReference type="EnsemblMetazoa" id="Aqu2.1.17051_001">
    <property type="protein sequence ID" value="Aqu2.1.17051_001"/>
    <property type="gene ID" value="Aqu2.1.17051"/>
</dbReference>
<organism evidence="11">
    <name type="scientific">Amphimedon queenslandica</name>
    <name type="common">Sponge</name>
    <dbReference type="NCBI Taxonomy" id="400682"/>
    <lineage>
        <taxon>Eukaryota</taxon>
        <taxon>Metazoa</taxon>
        <taxon>Porifera</taxon>
        <taxon>Demospongiae</taxon>
        <taxon>Heteroscleromorpha</taxon>
        <taxon>Haplosclerida</taxon>
        <taxon>Niphatidae</taxon>
        <taxon>Amphimedon</taxon>
    </lineage>
</organism>
<name>A0A1X7TPT4_AMPQE</name>
<dbReference type="GO" id="GO:0005634">
    <property type="term" value="C:nucleus"/>
    <property type="evidence" value="ECO:0007669"/>
    <property type="project" value="UniProtKB-SubCell"/>
</dbReference>
<feature type="domain" description="Fibronectin type-III" evidence="10">
    <location>
        <begin position="5758"/>
        <end position="5850"/>
    </location>
</feature>
<keyword evidence="9" id="KW-0472">Membrane</keyword>
<dbReference type="Pfam" id="PF00041">
    <property type="entry name" value="fn3"/>
    <property type="match status" value="21"/>
</dbReference>
<feature type="domain" description="Fibronectin type-III" evidence="10">
    <location>
        <begin position="4872"/>
        <end position="4964"/>
    </location>
</feature>
<feature type="domain" description="Fibronectin type-III" evidence="10">
    <location>
        <begin position="1290"/>
        <end position="1393"/>
    </location>
</feature>
<feature type="transmembrane region" description="Helical" evidence="9">
    <location>
        <begin position="6004"/>
        <end position="6030"/>
    </location>
</feature>
<feature type="domain" description="Fibronectin type-III" evidence="10">
    <location>
        <begin position="4965"/>
        <end position="5069"/>
    </location>
</feature>
<feature type="domain" description="Fibronectin type-III" evidence="10">
    <location>
        <begin position="2207"/>
        <end position="2307"/>
    </location>
</feature>
<keyword evidence="6" id="KW-0539">Nucleus</keyword>
<feature type="region of interest" description="Disordered" evidence="8">
    <location>
        <begin position="40"/>
        <end position="60"/>
    </location>
</feature>
<feature type="domain" description="Fibronectin type-III" evidence="10">
    <location>
        <begin position="358"/>
        <end position="450"/>
    </location>
</feature>
<accession>A0A1X7TPT4</accession>
<evidence type="ECO:0000256" key="2">
    <source>
        <dbReference type="ARBA" id="ARBA00008729"/>
    </source>
</evidence>
<comment type="similarity">
    <text evidence="2">Belongs to the SFR1/MEI5 family.</text>
</comment>
<feature type="domain" description="Fibronectin type-III" evidence="10">
    <location>
        <begin position="3265"/>
        <end position="3357"/>
    </location>
</feature>
<keyword evidence="9" id="KW-1133">Transmembrane helix</keyword>
<reference evidence="11" key="1">
    <citation type="submission" date="2017-05" db="UniProtKB">
        <authorList>
            <consortium name="EnsemblMetazoa"/>
        </authorList>
    </citation>
    <scope>IDENTIFICATION</scope>
</reference>
<feature type="domain" description="Fibronectin type-III" evidence="10">
    <location>
        <begin position="4683"/>
        <end position="4764"/>
    </location>
</feature>
<dbReference type="PANTHER" id="PTHR46708">
    <property type="entry name" value="TENASCIN"/>
    <property type="match status" value="1"/>
</dbReference>
<dbReference type="GO" id="GO:0006281">
    <property type="term" value="P:DNA repair"/>
    <property type="evidence" value="ECO:0007669"/>
    <property type="project" value="UniProtKB-KW"/>
</dbReference>
<feature type="domain" description="Fibronectin type-III" evidence="10">
    <location>
        <begin position="2938"/>
        <end position="3029"/>
    </location>
</feature>
<proteinExistence type="inferred from homology"/>
<feature type="domain" description="Fibronectin type-III" evidence="10">
    <location>
        <begin position="5569"/>
        <end position="5650"/>
    </location>
</feature>
<feature type="domain" description="Fibronectin type-III" evidence="10">
    <location>
        <begin position="3964"/>
        <end position="4056"/>
    </location>
</feature>
<keyword evidence="5" id="KW-0234">DNA repair</keyword>
<dbReference type="PROSITE" id="PS50853">
    <property type="entry name" value="FN3"/>
    <property type="match status" value="26"/>
</dbReference>
<feature type="coiled-coil region" evidence="7">
    <location>
        <begin position="96"/>
        <end position="123"/>
    </location>
</feature>
<feature type="domain" description="Fibronectin type-III" evidence="10">
    <location>
        <begin position="5655"/>
        <end position="5753"/>
    </location>
</feature>
<keyword evidence="9" id="KW-0812">Transmembrane</keyword>
<sequence length="6088" mass="662092">LLVNELIKEGKINMRTVMSGDQSCDLYWLCHLQEKKVKQAEDIEGSSTKSNRLQQKRRSHSKFIPPRSAKILKTTDTSTYASVASTSTGDHSKETLIELSKEKKQLMGKLHEKENKLQKLRLVKLYRTKNDLTQLEGLISKWRVNAVTEAISCVLPGTSLTTGQWVRVADPDDPVNCDNTTNDPFRCTNVTSPNATLNLYLAQGLPAVQEGWYKCCLPTDCSDPNTNIIFANIFRFSEIESFTVADLPSNMIVYPQEYKLNCTKIGFYLYGINMSIGNTALASYTSCDDRYSTCPGTVLVSSTNTVRYTVNITWDGMTVSSGSISQSTTGDQMYQCVVAVNDQPNRIRSVTIKVPATAPSSLTEVSKTTTTITVSWTALDSSDADGYVVNVTNDTDTVQTVQVEGSSNNAITLNGLRELTSYSITVKAYRQLLGPASSTIRVFTHICQQEGIYLAYNGNCYPNGSYFWDSSVIEVTAAISCVLPGTSLTTGQWVRVADPDDPVDCNSNSASDPFRCINVTSPAATLNLYLAQGLAAAQEGWYKCCLPTDCSDPNTNIIFANIFRYSEIESFTVAALPSDMTVYPQEYKLNCTKIGHNRYGITMSIGSSALASYTSCDDRYSTCPGTVLVSSTNTIRYTVSITWDGMTVSSGSISQSTTGDQMYQCRVADHPDANAIRIRNINIKVPATAPSSLTEVNKTATTITVSWTALDSSVADGYVVNVTSDTDTVQTVQVEGSSNNTITLNGLRELTTYSITVRAYQELLGPASSTISVFTHICQQEGIYLAYNENCYPNGSYFFDNNINAVTEAISCVLPDTSLTTGQWVRVADPDDPVDCNSNSASDPFRCTDVTSPAATLNLYLAQGLADQEGWYKCCLPTDCSDPNTNIIFANIFRYSEIESFTVAALPSDMTVYPQEYKLNCIKIGFYWYGISMSIGSTALANYTNCDDRFSNNYCPGTVLVSSNPHTLWYTVNITWDGMTVSNGSINQSTTGDQMYQCVLDNPSGGNDRTRTLTIKVPATAPSSLTEFSKTATTITVSWTALDSSDADGYVVNVTSDTDTVQTVQVEGSSNNAITLNGLRELTSYSITVKAYQQLLGPASTISVQTLPVINCINWTLISSITQLSNTQYRIDCLIATDINPSTDVYWLVNGVMKSNSMYTSIDVLTYNNTLVVYPDPLGVSVNVTCIAMIRGVNYNQSVILHAPSGPPNNMRGFVLNTTSIKVNWTNSSETNGYVIEYTTGGVTRNVVSTSEDEIVLSDLSPMSIYTISVYSYIDLPSVNSTVTVLRFDVPSPVTSLSVSNVSTTGITVNWTIPSSDNYVTYYTISYTPSCPQLSSVNETVSVAPHQSTTTYSYTLIGLYSGMNYTITVRASNLLGGSDPTSISDDTVSSSAPIGVPDYLTLVPINNLTWNEVNCSERNGLITGYTVMISNSSITYNLTSTERYIILNDLVFGTEYNISVAAVNSVGRGPFSDPIVVEIGIVTGPVGSVSSIMGTTWAVISWSVPSYIPSDYPIITYEIGYHIIQYDNCLMINYDDFNTEMLQLRNSTNTFINITGLSDISHYIFGVHAYTVNGYGEWTVIANETLKLPVQLSSSCATSDSVIALKRKVRLLLISKQTIHYFNRADDDIAMQVCEPYEIHKTTQSEENEGVYDECQTSPDDVYEHSSIRSTSLECVLPGAIVNGGQWIGPNGVVPCNGDSNANVQCTVGPGANLSVHINPPSYLGPPGDGWYKCCLPTDCLDPNTNIIFANIFSFAQIESFFVADLSSDMTIYPQKYQLGCTKIGYTRYGISMSIGSTVLADYTNCYDGSNSCSGTVLVSNTNTVKYTINITWNGMTVSSGSISQSTTGDQMYQCVLDNPSGGIDRTRTLTIKIPATAPSSLTEVNKTATTITVSWAAYDSFDAIDGYVVNVTSDTDTVHTIQAEGSGNNIITLNGLRELTTYSFTVRAYQQLLGPASSAISVQTLPVINSINWTLVSSITQLNNTQYRIDCLTTTDINSSTDVYWLVNGVMKSNSMYTSIDVLTYNNTLLIYPDPLGVSVNVTCIAMFGGVNYSQSVILHAPSGPPINVRGFILNATSIKVNWTNSSETNGYVIEYTTGGVTRNAVSTSEDEIILSNLLPMSVYTISVYSYLDLPSVNNTVTVLRFDVPSPVTSLSVSNVSTTGITVNWTIPSSDNYVTYYTISYTPSCPQLSSVNETVSVAPHHPVTSLSVSNVSTTGITVNWTIPSSDNYVTYYTISYTPLCPQLSSLNETVSVAPHQSTTTYSYTLIGLYSGMNYTITVRAGNVLGRSDSSLFEEYTISTAPTGVPISLSLLQPINNLTWNDVNCYKRNGLITGYTVIISNSSITYSLTSTEKYIILNDLVFGTEYNISVAAVSSVGRGPFSDPIIVEIGIVPGPVSSVSSIMDTTWAVISWSVPSYIPSDYPIITYEIGYHILPSVNCSMVNEDDIDIQTLQFSNSTNGNTFTTITGLNDMSCYLFGVRAYTDNGYGEWTVIANETLPLPPQLSTSKMFLSSVQSAISSSSSGYCLVSCPLCNCTSVCNATPVSVIPSTSDTSDSVIALSVSVGILCGLLTVSVVVHIYCFIRADDDIAMQVCEPYEIHKTKQSEENEGVYDECQTSPDDVYEHLILANGMSSVFISCPSKERQSILLQNWAKIQCKFVKIVPVTMAFSVSLMITVFLLSVSEVISQCPPSSGIYLTRSYAGTCYPNGSYFWDSSVNAVTEAVSCVLPDTNLTTGQWVRVADPDDPVDCNSNSASDPFRCTSITSPDATLNLYLAQGLPAAQEGWHKCCLPTDCSDPDTNTIFANIFRFSEIESFAVADLPSDMTVYPQKYKLNCTKLGYYTYDISMSIDNTALANYANCNDQYSNCPGTVLVSSTNTIRYTVNIRWDGMTVSSGSISQSTTGDQIYVCRVADHPDANAIRIRNVTIKVPATAPSSFTEVSKTATTITVSWTALDSSDADGYVVNVTNDTDTVQTVQVKGSSNNTITLNELRELTSYSITVRAYQQLLGPASTISVFTHICQQEGIYLAYNENCYPNGSYFWDSSVNEVTEAISCVLPGTSLTTGQWVRVADPDDPVDCNSNSASDPFRCTSVTSPATLNLYLAQGLSSAQEGWYKCCMPTDCSDPNTNIIFANIFRFAEIESFTVADLPSDMTVYPQEYKLNCTKIGLYLYGISMSIDSTALANYTSCDDRYSTCPGTVLVSSTNTIRYTVHITWNGMTVSSGSISQSTTGDQMYQCVLDNPSGADRTRTLTIKVPATAPSSLTEVNKTATTITVSWTALDSSDADGYVVNVTSDTDTVQTVQMEGSSNNTITLNGLRELTSYNITVRAYQQLLGPASSTINVFTHICQQEGIYLAYKGNCYPNGSYFFDNTVNAVTKAISCVLAGTSLTTGQWVRVADPDDPVDCNSNSASDPFRCTNVTSPAAINLYLAQGLAAQEGWYKCCLPTDCSDPNTNIIFANIFRYSVIESFTVADLPSDMTVYPQKYKLNCTKIGYAHYGINMSIGGTALASYTGCYDLSNPCPGTVLVSSTNTVRYTVNITWDGMTVSSESISQSTTGEQMYQCVLDNPSGGNDRTRTLTIKVPATAPSSLTEVNKTATTITVSWTALDSSDADGYVVNVTSDTDTVQTVQVEGSGNNTITLNGLRGETTYSITVRAYQQLLGPASTISVQTLPVINSINWTLVSSITQLNSTQYRIDCLTTTDINPSTDVYWLVNGVMKSNSMYTSIDVLTYNNTLLVYPDPLGVSVNVTCIAMIGGINYSRFVILYAPNDPPNNARGFILNATGIKVNWTNSSETNGYVIEYTTGGVTRNVVSTSKNETVLTDLSPMSTYTISVYSYIDLPSVNSAVTVLKFDIPSPVTSLSVSNVSTTGITVNWAIPSSDNYVACYTISYTPSCPQLSSVNETVSVAPHQSTTTYSYTLIGLYSGMNYTIAVRAGNVLGGSDPSLVEEYTISRAPTGVPNSLSLLQPINNLTWNKVNCYKRNGLITGYIVIISNSSITYNLTSTERYIILNDLVFGTEYNISVAAVNSVGRGPFSDPSIVGIGILPGPVGSVSSIMDTTWAIISWSVPSYIPSDYPIITYEIGYHILQSGNCSMVNYDDFNSEILQLRNSTNAFIINTDLSEMSCYIFGVRAYTVNGYGEWTVIANETLKLPVQLSSNCATSDSVIALSVLVGILCGLLTFIIVTNIYCFIRKKSPCTFNKQTKADDDIAMQVCEPYEIHKTKQSEENEGVYDECQTSPDDVYERIYLMHDGNCHPNGSYFWDNNVNEITEAISCVLPGSSLTTGQWVRVADPDDPVDCDSNNTTDPFRCTNVTSPNATLNLYHAWSLPEAQEGWYKCCLPTNCSDPNTNIIFANIFKFAEIESFTVADLPSNMTVYPQEFKLNCAKIGHFIYGISMRIGSTALANYTNCNDQYSNCPGTLFVSITIKIRYTVNITWNGMAVSSGSISQSTTGDQMYQCALNNPSGADRTRTLTINVPDTAPSSLTEVNKTATTITVSWTALDSSDADGYVVNVTSDTDTVQTVQVERSSNNTITLNGLRGGTTYSITVRAYQQLLGPASTISVQTLPVINSINWTLVSSITQLNNTQYCIDCLTTTDINPSTDVYWLVNGVMKSNSMYTSIDVLTYNNTLLVYPDPLGVSVNVTCIAMIGGVNYNQSGILHDTFVSFLAPSGPPNNVRGFILNATSIKVNWTTSSETIGYVIEYTTGGVTRNVVSTSEDEIVLTDLSPMSTYTISVYSYIDFPSVNSTVTVLRLDVPSPVTSLSVSNVSTTGITVNWTIPTRDNYVSYYTISYTPSCPQLSSVNETVSVGPHQSTTTYSYTLIGLYSGMNYTITVRAGNVLGGSDLNMSSLAQTEAKIPSGLASSIQVLQVNSTASRFTWNEVNCSESNGLITGYTVIISNSSITYNLTSTERYIILNNLVFGTEYSISVAAVNSVGRGPFSDPIVVEIGIVPGPVGSVSSIMDTTWAVISWSVPSYIPSDYPIITYEIGYHILQYVNCLMLNYYDFNTEILQLRNSTNTLIVITGLNVESCYILGVRAYTDNGYGEWTVIANETLKLPLQLSSNHATSDSVIALSVLVGILCGLLTVSVVVHIYCFIRKKSPCSFNKQTKINDDDIAMQVCEPYEIHKTKQSIYLTRSYAGNCYPNGSYFWDSSVNAANEAISCVLPGTSLTTGQWVRVADPDDPVDCDNTNNDPFRCTSVTSPNATLNLYLAQGLPAAQEGWYKCCLPTDCSDPSTNIIFANIFRFSQIESFTVADLPSDMTVYPQEYKLNCNKIGHNSYGISMSIGSTALASYTNCYDPINSCSGTVLVSITNTVRYTVDITWDGMTVSSGSISQSTTGDQMYQCRVADHPDANEIRIRIIDIKVPATAPSSLTEVNKTAATITVSWTALNSSDADGYVVNVTNDTDTVQTVQVEGSSNNTITLNGLRGGTTYNVKARAYQQLLGPASSTISVQTLPVINSINWTLISSITQLNNTQYRIDCLTTTDINPSTDVYWLVNGVMKSNSMYTSIDVLTYNNTLLVYPDPLGVSVNVTCIAMIRGVNYSQYVILHAPSGPPNNVRGFILNATSIKVNWTNSSETNGYVIEYTTGGVTRNVVSTSEDKIALTDLSPMSTYTISVYSYIDLPSVNSTVTVLRFDVPIPVTSLSVSNVSTTGITVNWTIPSSYNYVTYYTISYTPSCPQLSSLNEIVSVAPHQSTTTYISYTLIGLYSGMNYTITVRAGNVLGRSELNIDTVQTKPIAPSGQPLSIEVLQVNSTANNLTWNEVNCSERNGLITGYIVIISNSSITYNLTSIEIYIILNDLVFGTEYNIGVAAVNSVGRGPFSDPTVVEIGIVPGPVGSVSSIIGTTWAVISWSVPSYIPQNYPIITYEIGYHIIQFGNCSMVDENDIDIQRLQFSNSTLCTTFINITGLDDMSCYVFGVRSYTVNRYGKWTVIANETLTLPPQPSTSKIFTTSVQLDTSSSSTGYCSIIVTATPVSVIPSTRDTSNSIIALSVLVGILCCLLTVSIIINIYCFIRKKSSYTVNKKQTKVDDDIAMQVCEPYEIHKTKQSEENEGVYDECQTSPDDVYEHMPQ</sequence>
<feature type="domain" description="Fibronectin type-III" evidence="10">
    <location>
        <begin position="1021"/>
        <end position="1110"/>
    </location>
</feature>
<evidence type="ECO:0000256" key="1">
    <source>
        <dbReference type="ARBA" id="ARBA00004123"/>
    </source>
</evidence>
<dbReference type="PANTHER" id="PTHR46708:SF2">
    <property type="entry name" value="FIBRONECTIN TYPE-III DOMAIN-CONTAINING PROTEIN"/>
    <property type="match status" value="1"/>
</dbReference>
<evidence type="ECO:0000259" key="10">
    <source>
        <dbReference type="PROSITE" id="PS50853"/>
    </source>
</evidence>
<feature type="domain" description="Fibronectin type-III" evidence="10">
    <location>
        <begin position="3865"/>
        <end position="3963"/>
    </location>
</feature>
<feature type="domain" description="Fibronectin type-III" evidence="10">
    <location>
        <begin position="5382"/>
        <end position="5471"/>
    </location>
</feature>
<dbReference type="InterPro" id="IPR003961">
    <property type="entry name" value="FN3_dom"/>
</dbReference>
<dbReference type="InParanoid" id="A0A1X7TPT4"/>
<dbReference type="InterPro" id="IPR050991">
    <property type="entry name" value="ECM_Regulatory_Proteins"/>
</dbReference>
<evidence type="ECO:0000256" key="9">
    <source>
        <dbReference type="SAM" id="Phobius"/>
    </source>
</evidence>
<feature type="domain" description="Fibronectin type-III" evidence="10">
    <location>
        <begin position="4766"/>
        <end position="4867"/>
    </location>
</feature>
<evidence type="ECO:0000256" key="3">
    <source>
        <dbReference type="ARBA" id="ARBA00022737"/>
    </source>
</evidence>
<evidence type="ECO:0000256" key="5">
    <source>
        <dbReference type="ARBA" id="ARBA00023204"/>
    </source>
</evidence>
<feature type="domain" description="Fibronectin type-III" evidence="10">
    <location>
        <begin position="1878"/>
        <end position="1968"/>
    </location>
</feature>
<feature type="domain" description="Fibronectin type-III" evidence="10">
    <location>
        <begin position="2066"/>
        <end position="2152"/>
    </location>
</feature>
<feature type="domain" description="Fibronectin type-III" evidence="10">
    <location>
        <begin position="2396"/>
        <end position="2505"/>
    </location>
</feature>
<evidence type="ECO:0000256" key="6">
    <source>
        <dbReference type="ARBA" id="ARBA00023242"/>
    </source>
</evidence>
<feature type="domain" description="Fibronectin type-III" evidence="10">
    <location>
        <begin position="3593"/>
        <end position="3682"/>
    </location>
</feature>
<evidence type="ECO:0000313" key="11">
    <source>
        <dbReference type="EnsemblMetazoa" id="Aqu2.1.17051_001"/>
    </source>
</evidence>
<dbReference type="InterPro" id="IPR036116">
    <property type="entry name" value="FN3_sf"/>
</dbReference>
<comment type="subcellular location">
    <subcellularLocation>
        <location evidence="1">Nucleus</location>
    </subcellularLocation>
</comment>
<feature type="domain" description="Fibronectin type-III" evidence="10">
    <location>
        <begin position="3779"/>
        <end position="3860"/>
    </location>
</feature>
<evidence type="ECO:0000256" key="7">
    <source>
        <dbReference type="SAM" id="Coils"/>
    </source>
</evidence>
<dbReference type="SUPFAM" id="SSF49265">
    <property type="entry name" value="Fibronectin type III"/>
    <property type="match status" value="17"/>
</dbReference>
<feature type="domain" description="Fibronectin type-III" evidence="10">
    <location>
        <begin position="4490"/>
        <end position="4579"/>
    </location>
</feature>
<keyword evidence="4" id="KW-0227">DNA damage</keyword>
<evidence type="ECO:0000256" key="8">
    <source>
        <dbReference type="SAM" id="MobiDB-lite"/>
    </source>
</evidence>